<dbReference type="Pfam" id="PF03097">
    <property type="entry name" value="BRO1"/>
    <property type="match status" value="1"/>
</dbReference>
<evidence type="ECO:0008006" key="10">
    <source>
        <dbReference type="Google" id="ProtNLM"/>
    </source>
</evidence>
<dbReference type="SMART" id="SM01041">
    <property type="entry name" value="BRO1"/>
    <property type="match status" value="1"/>
</dbReference>
<dbReference type="PANTHER" id="PTHR23030:SF30">
    <property type="entry name" value="TYROSINE-PROTEIN PHOSPHATASE NON-RECEPTOR TYPE 23"/>
    <property type="match status" value="1"/>
</dbReference>
<dbReference type="PANTHER" id="PTHR23030">
    <property type="entry name" value="PCD6 INTERACTING PROTEIN-RELATED"/>
    <property type="match status" value="1"/>
</dbReference>
<reference evidence="8 9" key="1">
    <citation type="submission" date="2019-01" db="EMBL/GenBank/DDBJ databases">
        <title>Nuclear Genome Assembly of the Microalgal Biofuel strain Nannochloropsis salina CCMP1776.</title>
        <authorList>
            <person name="Hovde B."/>
        </authorList>
    </citation>
    <scope>NUCLEOTIDE SEQUENCE [LARGE SCALE GENOMIC DNA]</scope>
    <source>
        <strain evidence="8 9">CCMP1776</strain>
    </source>
</reference>
<dbReference type="Gene3D" id="1.10.8.10">
    <property type="entry name" value="DNA helicase RuvA subunit, C-terminal domain"/>
    <property type="match status" value="1"/>
</dbReference>
<feature type="domain" description="UBA" evidence="6">
    <location>
        <begin position="818"/>
        <end position="858"/>
    </location>
</feature>
<dbReference type="CDD" id="cd14270">
    <property type="entry name" value="UBA"/>
    <property type="match status" value="1"/>
</dbReference>
<dbReference type="InterPro" id="IPR009060">
    <property type="entry name" value="UBA-like_sf"/>
</dbReference>
<feature type="compositionally biased region" description="Pro residues" evidence="5">
    <location>
        <begin position="779"/>
        <end position="792"/>
    </location>
</feature>
<dbReference type="EMBL" id="SDOX01000016">
    <property type="protein sequence ID" value="TFJ85150.1"/>
    <property type="molecule type" value="Genomic_DNA"/>
</dbReference>
<dbReference type="InterPro" id="IPR004328">
    <property type="entry name" value="BRO1_dom"/>
</dbReference>
<dbReference type="InterPro" id="IPR038499">
    <property type="entry name" value="BRO1_sf"/>
</dbReference>
<dbReference type="OrthoDB" id="2141925at2759"/>
<name>A0A4D9D162_9STRA</name>
<feature type="region of interest" description="Disordered" evidence="5">
    <location>
        <begin position="754"/>
        <end position="814"/>
    </location>
</feature>
<dbReference type="InterPro" id="IPR015940">
    <property type="entry name" value="UBA"/>
</dbReference>
<feature type="compositionally biased region" description="Pro residues" evidence="5">
    <location>
        <begin position="759"/>
        <end position="768"/>
    </location>
</feature>
<sequence length="858" mass="93992">MLPIPLKSSTGVNFNPLRVYVSNEYSKEEAEAADGDFKALERMRSMALQARAATEASVRTLQAYYAQVDRLQGIFPVHADHVRVAFTWHDAFRPTKKSAEMDFNFELAGVLFNMGAVRSNIAASVDRTSTEGVRLACREFQLAAGLFKCLREKVVVNLNCHLPSELTQEGLLMVENIMLAQAQACFYEKAIADQNSASSRMKSSVVARLAAQAAETYSAALKYGESTAMESAGLDRSWPVTLRFQQDFYSAAAQYYQAEAVKENALESGKGYGEEVVRLRVARRSVESVLETATRQQMGPAIIGKAELLKSKIVRNLAVAEKDNATIYLEPIPAEASLKPVSKVCMVKILEPEFPFAATGDSQPLLFANILPKAVKETLTRVERRCSSLAAEMEHAGREASKSARQQLAKVGLPGSLEAHESPAGLPEATWKKLQGLREKHSTIPDLQGQVDELQRAAGQVAETFLQIEKTLKEEESKSEGFRAKYGAAWDEVGTSSAQLMADTWKEVRHFQTLFSAAQKSDEYLASRLQSNELEEVSALLRASRGDLDARLVQPASSSFAVVVDTSRLSALMLRLAKLLDERDSVLQRAKAAPEAVCLRLKGRLVAGDAADEALPEEMASLEALKSELAVSTAGQEPLLREILQENERFQAGRKDDPSLLERDRLVQQLETGVLQCHELHAQLAEGREFYASVSKRIQQLLLVAEDQVYTQDIQRRDFEIELGRAAHRKQQESADQDVAKKLFDQLNIQHQVEGNASAPPPGPPPPYQQQYGNTQSGAPPPPPPNLPPPPACLSAPTPAGPPPSYEQAQALPVAPPYTDQVKIAQLTQMGFQETAAKQALAQHQGDLQAALNALLSG</sequence>
<evidence type="ECO:0000259" key="6">
    <source>
        <dbReference type="PROSITE" id="PS50030"/>
    </source>
</evidence>
<dbReference type="SMART" id="SM00165">
    <property type="entry name" value="UBA"/>
    <property type="match status" value="1"/>
</dbReference>
<dbReference type="Proteomes" id="UP000355283">
    <property type="component" value="Unassembled WGS sequence"/>
</dbReference>
<organism evidence="8 9">
    <name type="scientific">Nannochloropsis salina CCMP1776</name>
    <dbReference type="NCBI Taxonomy" id="1027361"/>
    <lineage>
        <taxon>Eukaryota</taxon>
        <taxon>Sar</taxon>
        <taxon>Stramenopiles</taxon>
        <taxon>Ochrophyta</taxon>
        <taxon>Eustigmatophyceae</taxon>
        <taxon>Eustigmatales</taxon>
        <taxon>Monodopsidaceae</taxon>
        <taxon>Microchloropsis</taxon>
        <taxon>Microchloropsis salina</taxon>
    </lineage>
</organism>
<keyword evidence="4" id="KW-0967">Endosome</keyword>
<accession>A0A4D9D162</accession>
<evidence type="ECO:0000256" key="3">
    <source>
        <dbReference type="ARBA" id="ARBA00022490"/>
    </source>
</evidence>
<dbReference type="Gene3D" id="1.20.120.560">
    <property type="entry name" value="alix/aip1 in complex with the ypdl late domain"/>
    <property type="match status" value="1"/>
</dbReference>
<dbReference type="GO" id="GO:0005768">
    <property type="term" value="C:endosome"/>
    <property type="evidence" value="ECO:0007669"/>
    <property type="project" value="UniProtKB-SubCell"/>
</dbReference>
<evidence type="ECO:0000313" key="9">
    <source>
        <dbReference type="Proteomes" id="UP000355283"/>
    </source>
</evidence>
<proteinExistence type="predicted"/>
<evidence type="ECO:0000256" key="5">
    <source>
        <dbReference type="SAM" id="MobiDB-lite"/>
    </source>
</evidence>
<evidence type="ECO:0000256" key="1">
    <source>
        <dbReference type="ARBA" id="ARBA00004177"/>
    </source>
</evidence>
<keyword evidence="3" id="KW-0963">Cytoplasm</keyword>
<evidence type="ECO:0000259" key="7">
    <source>
        <dbReference type="PROSITE" id="PS51180"/>
    </source>
</evidence>
<evidence type="ECO:0000313" key="8">
    <source>
        <dbReference type="EMBL" id="TFJ85150.1"/>
    </source>
</evidence>
<comment type="caution">
    <text evidence="8">The sequence shown here is derived from an EMBL/GenBank/DDBJ whole genome shotgun (WGS) entry which is preliminary data.</text>
</comment>
<gene>
    <name evidence="8" type="ORF">NSK_003573</name>
</gene>
<protein>
    <recommendedName>
        <fullName evidence="10">BRO1 domain-containing protein</fullName>
    </recommendedName>
</protein>
<dbReference type="PROSITE" id="PS51180">
    <property type="entry name" value="BRO1"/>
    <property type="match status" value="1"/>
</dbReference>
<comment type="subcellular location">
    <subcellularLocation>
        <location evidence="2">Cytoplasm</location>
    </subcellularLocation>
    <subcellularLocation>
        <location evidence="1">Endosome</location>
    </subcellularLocation>
</comment>
<dbReference type="Gene3D" id="1.25.40.280">
    <property type="entry name" value="alix/aip1 like domains"/>
    <property type="match status" value="1"/>
</dbReference>
<dbReference type="InterPro" id="IPR025304">
    <property type="entry name" value="ALIX_V_dom"/>
</dbReference>
<dbReference type="SUPFAM" id="SSF46934">
    <property type="entry name" value="UBA-like"/>
    <property type="match status" value="1"/>
</dbReference>
<dbReference type="GO" id="GO:0043328">
    <property type="term" value="P:protein transport to vacuole involved in ubiquitin-dependent protein catabolic process via the multivesicular body sorting pathway"/>
    <property type="evidence" value="ECO:0007669"/>
    <property type="project" value="TreeGrafter"/>
</dbReference>
<dbReference type="Pfam" id="PF13949">
    <property type="entry name" value="ALIX_LYPXL_bnd"/>
    <property type="match status" value="1"/>
</dbReference>
<feature type="domain" description="BRO1" evidence="7">
    <location>
        <begin position="1"/>
        <end position="408"/>
    </location>
</feature>
<dbReference type="Gene3D" id="1.20.140.50">
    <property type="entry name" value="alix/aip1 like domains"/>
    <property type="match status" value="1"/>
</dbReference>
<keyword evidence="9" id="KW-1185">Reference proteome</keyword>
<evidence type="ECO:0000256" key="2">
    <source>
        <dbReference type="ARBA" id="ARBA00004496"/>
    </source>
</evidence>
<dbReference type="AlphaFoldDB" id="A0A4D9D162"/>
<dbReference type="PROSITE" id="PS50030">
    <property type="entry name" value="UBA"/>
    <property type="match status" value="1"/>
</dbReference>
<evidence type="ECO:0000256" key="4">
    <source>
        <dbReference type="ARBA" id="ARBA00022753"/>
    </source>
</evidence>